<keyword evidence="2" id="KW-1185">Reference proteome</keyword>
<evidence type="ECO:0000313" key="1">
    <source>
        <dbReference type="EMBL" id="MFC0351785.1"/>
    </source>
</evidence>
<organism evidence="1 2">
    <name type="scientific">Undibacterium danionis</name>
    <dbReference type="NCBI Taxonomy" id="1812100"/>
    <lineage>
        <taxon>Bacteria</taxon>
        <taxon>Pseudomonadati</taxon>
        <taxon>Pseudomonadota</taxon>
        <taxon>Betaproteobacteria</taxon>
        <taxon>Burkholderiales</taxon>
        <taxon>Oxalobacteraceae</taxon>
        <taxon>Undibacterium</taxon>
    </lineage>
</organism>
<gene>
    <name evidence="1" type="ORF">ACFFJH_18350</name>
</gene>
<proteinExistence type="predicted"/>
<evidence type="ECO:0000313" key="2">
    <source>
        <dbReference type="Proteomes" id="UP001589844"/>
    </source>
</evidence>
<comment type="caution">
    <text evidence="1">The sequence shown here is derived from an EMBL/GenBank/DDBJ whole genome shotgun (WGS) entry which is preliminary data.</text>
</comment>
<dbReference type="Proteomes" id="UP001589844">
    <property type="component" value="Unassembled WGS sequence"/>
</dbReference>
<sequence length="223" mass="24895">MGKKSGHISLGGLLMTRQREPYIFKFVGRAKASPDSFFRIHLHDGTVGTSPLIVSKVGFGINTSTSSSFQCESLVSIKPGKYTFQGEFSGIDLVECSMSEDIAVIESQKRYETKGWGELNTVFGNTGNKKTLVQGYIKKLRMTPLDSVRGLLKLYEFSESHGNTNYNELFSLEVSLSSATFDGDLATEVCYFYPKDGFRYRATFIVETNIISPIERNIIFEVV</sequence>
<protein>
    <submittedName>
        <fullName evidence="1">Uncharacterized protein</fullName>
    </submittedName>
</protein>
<dbReference type="RefSeq" id="WP_390214451.1">
    <property type="nucleotide sequence ID" value="NZ_JBHLXJ010000032.1"/>
</dbReference>
<reference evidence="1 2" key="1">
    <citation type="submission" date="2024-09" db="EMBL/GenBank/DDBJ databases">
        <authorList>
            <person name="Sun Q."/>
            <person name="Mori K."/>
        </authorList>
    </citation>
    <scope>NUCLEOTIDE SEQUENCE [LARGE SCALE GENOMIC DNA]</scope>
    <source>
        <strain evidence="1 2">CCM 8677</strain>
    </source>
</reference>
<accession>A0ABV6IIX3</accession>
<dbReference type="EMBL" id="JBHLXJ010000032">
    <property type="protein sequence ID" value="MFC0351785.1"/>
    <property type="molecule type" value="Genomic_DNA"/>
</dbReference>
<name>A0ABV6IIX3_9BURK</name>